<organism evidence="2 3">
    <name type="scientific">Mycena chlorophos</name>
    <name type="common">Agaric fungus</name>
    <name type="synonym">Agaricus chlorophos</name>
    <dbReference type="NCBI Taxonomy" id="658473"/>
    <lineage>
        <taxon>Eukaryota</taxon>
        <taxon>Fungi</taxon>
        <taxon>Dikarya</taxon>
        <taxon>Basidiomycota</taxon>
        <taxon>Agaricomycotina</taxon>
        <taxon>Agaricomycetes</taxon>
        <taxon>Agaricomycetidae</taxon>
        <taxon>Agaricales</taxon>
        <taxon>Marasmiineae</taxon>
        <taxon>Mycenaceae</taxon>
        <taxon>Mycena</taxon>
    </lineage>
</organism>
<sequence>MSYMTWRDLLRVSAAPSTSSDQDSVALVPAEDARVTNVATPVAAAPTTAQSAPARTVVGRPASSTRQRPLAEPAAAVAHAASASQLRTQSLRAPTALPSLPAPNATENITKKRRGRPPRHANPAPTPAGST</sequence>
<dbReference type="Proteomes" id="UP000815677">
    <property type="component" value="Unassembled WGS sequence"/>
</dbReference>
<gene>
    <name evidence="2" type="ORF">MCHLO_15545</name>
</gene>
<protein>
    <submittedName>
        <fullName evidence="2">Uncharacterized protein</fullName>
    </submittedName>
</protein>
<evidence type="ECO:0000256" key="1">
    <source>
        <dbReference type="SAM" id="MobiDB-lite"/>
    </source>
</evidence>
<proteinExistence type="predicted"/>
<dbReference type="EMBL" id="DF849829">
    <property type="protein sequence ID" value="GAT59224.1"/>
    <property type="molecule type" value="Genomic_DNA"/>
</dbReference>
<feature type="compositionally biased region" description="Low complexity" evidence="1">
    <location>
        <begin position="44"/>
        <end position="56"/>
    </location>
</feature>
<name>A0ABQ0M7F0_MYCCL</name>
<reference evidence="2" key="1">
    <citation type="submission" date="2014-09" db="EMBL/GenBank/DDBJ databases">
        <title>Genome sequence of the luminous mushroom Mycena chlorophos for searching fungal bioluminescence genes.</title>
        <authorList>
            <person name="Tanaka Y."/>
            <person name="Kasuga D."/>
            <person name="Oba Y."/>
            <person name="Hase S."/>
            <person name="Sato K."/>
            <person name="Oba Y."/>
            <person name="Sakakibara Y."/>
        </authorList>
    </citation>
    <scope>NUCLEOTIDE SEQUENCE</scope>
</reference>
<accession>A0ABQ0M7F0</accession>
<evidence type="ECO:0000313" key="2">
    <source>
        <dbReference type="EMBL" id="GAT59224.1"/>
    </source>
</evidence>
<feature type="region of interest" description="Disordered" evidence="1">
    <location>
        <begin position="44"/>
        <end position="131"/>
    </location>
</feature>
<evidence type="ECO:0000313" key="3">
    <source>
        <dbReference type="Proteomes" id="UP000815677"/>
    </source>
</evidence>
<keyword evidence="3" id="KW-1185">Reference proteome</keyword>
<feature type="compositionally biased region" description="Low complexity" evidence="1">
    <location>
        <begin position="71"/>
        <end position="83"/>
    </location>
</feature>